<dbReference type="EMBL" id="UIDD01000008">
    <property type="protein sequence ID" value="SUQ63881.1"/>
    <property type="molecule type" value="Genomic_DNA"/>
</dbReference>
<dbReference type="PANTHER" id="PTHR43800:SF1">
    <property type="entry name" value="PEPTIDYL-LYSINE N-ACETYLTRANSFERASE YJAB"/>
    <property type="match status" value="1"/>
</dbReference>
<dbReference type="RefSeq" id="WP_115087496.1">
    <property type="nucleotide sequence ID" value="NZ_CBCSFG010000024.1"/>
</dbReference>
<dbReference type="PROSITE" id="PS51186">
    <property type="entry name" value="GNAT"/>
    <property type="match status" value="1"/>
</dbReference>
<gene>
    <name evidence="4" type="primary">yiaC</name>
    <name evidence="4" type="ORF">CCOS864_03335</name>
</gene>
<protein>
    <submittedName>
        <fullName evidence="4">Putative N-acetyltransferase</fullName>
        <ecNumber evidence="4">2.3.1.-</ecNumber>
    </submittedName>
</protein>
<proteinExistence type="predicted"/>
<dbReference type="CDD" id="cd04301">
    <property type="entry name" value="NAT_SF"/>
    <property type="match status" value="1"/>
</dbReference>
<feature type="domain" description="N-acetyltransferase" evidence="3">
    <location>
        <begin position="1"/>
        <end position="142"/>
    </location>
</feature>
<accession>A0A380T330</accession>
<dbReference type="PANTHER" id="PTHR43800">
    <property type="entry name" value="PEPTIDYL-LYSINE N-ACETYLTRANSFERASE YJAB"/>
    <property type="match status" value="1"/>
</dbReference>
<dbReference type="InterPro" id="IPR000182">
    <property type="entry name" value="GNAT_dom"/>
</dbReference>
<keyword evidence="2 4" id="KW-0012">Acyltransferase</keyword>
<evidence type="ECO:0000259" key="3">
    <source>
        <dbReference type="PROSITE" id="PS51186"/>
    </source>
</evidence>
<dbReference type="NCBIfam" id="NF007853">
    <property type="entry name" value="PRK10562.1"/>
    <property type="match status" value="1"/>
</dbReference>
<evidence type="ECO:0000256" key="2">
    <source>
        <dbReference type="ARBA" id="ARBA00023315"/>
    </source>
</evidence>
<dbReference type="SUPFAM" id="SSF55729">
    <property type="entry name" value="Acyl-CoA N-acyltransferases (Nat)"/>
    <property type="match status" value="1"/>
</dbReference>
<evidence type="ECO:0000313" key="4">
    <source>
        <dbReference type="EMBL" id="SUQ63881.1"/>
    </source>
</evidence>
<organism evidence="4 5">
    <name type="scientific">Pseudomonas wadenswilerensis</name>
    <dbReference type="NCBI Taxonomy" id="1785161"/>
    <lineage>
        <taxon>Bacteria</taxon>
        <taxon>Pseudomonadati</taxon>
        <taxon>Pseudomonadota</taxon>
        <taxon>Gammaproteobacteria</taxon>
        <taxon>Pseudomonadales</taxon>
        <taxon>Pseudomonadaceae</taxon>
        <taxon>Pseudomonas</taxon>
    </lineage>
</organism>
<dbReference type="Gene3D" id="3.40.630.30">
    <property type="match status" value="1"/>
</dbReference>
<dbReference type="GO" id="GO:0016747">
    <property type="term" value="F:acyltransferase activity, transferring groups other than amino-acyl groups"/>
    <property type="evidence" value="ECO:0007669"/>
    <property type="project" value="InterPro"/>
</dbReference>
<keyword evidence="5" id="KW-1185">Reference proteome</keyword>
<dbReference type="InterPro" id="IPR016181">
    <property type="entry name" value="Acyl_CoA_acyltransferase"/>
</dbReference>
<dbReference type="AlphaFoldDB" id="A0A380T330"/>
<dbReference type="Proteomes" id="UP000255177">
    <property type="component" value="Unassembled WGS sequence"/>
</dbReference>
<name>A0A380T330_9PSED</name>
<evidence type="ECO:0000313" key="5">
    <source>
        <dbReference type="Proteomes" id="UP000255177"/>
    </source>
</evidence>
<evidence type="ECO:0000256" key="1">
    <source>
        <dbReference type="ARBA" id="ARBA00022679"/>
    </source>
</evidence>
<reference evidence="5" key="1">
    <citation type="submission" date="2018-07" db="EMBL/GenBank/DDBJ databases">
        <authorList>
            <person name="Blom J."/>
        </authorList>
    </citation>
    <scope>NUCLEOTIDE SEQUENCE [LARGE SCALE GENOMIC DNA]</scope>
    <source>
        <strain evidence="5">CCOS 864</strain>
    </source>
</reference>
<dbReference type="Pfam" id="PF13673">
    <property type="entry name" value="Acetyltransf_10"/>
    <property type="match status" value="1"/>
</dbReference>
<dbReference type="EC" id="2.3.1.-" evidence="4"/>
<sequence length="144" mass="16191">MIRQFEANDMDAVLDIWLTASIQAHDFVDPAVWQDQVDNMRTLYLPASQAYVFEAAGKTTGFYAVHDNNLAAIFVRPACQGQGIGKALITHAKQHCTELTLSVYKENSASVQFYLAQGFTIINESVDEHTGHPEYFMSTRKQQM</sequence>
<keyword evidence="1 4" id="KW-0808">Transferase</keyword>